<dbReference type="NCBIfam" id="NF040712">
    <property type="entry name" value="SepH"/>
    <property type="match status" value="1"/>
</dbReference>
<dbReference type="eggNOG" id="ENOG502ZCFK">
    <property type="taxonomic scope" value="Bacteria"/>
</dbReference>
<evidence type="ECO:0000313" key="4">
    <source>
        <dbReference type="Proteomes" id="UP000008975"/>
    </source>
</evidence>
<evidence type="ECO:0000259" key="2">
    <source>
        <dbReference type="Pfam" id="PF11268"/>
    </source>
</evidence>
<dbReference type="STRING" id="979556.MTES_3470"/>
<dbReference type="Proteomes" id="UP000008975">
    <property type="component" value="Chromosome"/>
</dbReference>
<dbReference type="AlphaFoldDB" id="E8NEZ1"/>
<gene>
    <name evidence="3" type="ordered locus">MTES_3470</name>
</gene>
<evidence type="ECO:0000256" key="1">
    <source>
        <dbReference type="SAM" id="MobiDB-lite"/>
    </source>
</evidence>
<dbReference type="KEGG" id="mts:MTES_3470"/>
<feature type="region of interest" description="Disordered" evidence="1">
    <location>
        <begin position="40"/>
        <end position="63"/>
    </location>
</feature>
<proteinExistence type="predicted"/>
<feature type="region of interest" description="Disordered" evidence="1">
    <location>
        <begin position="265"/>
        <end position="353"/>
    </location>
</feature>
<name>E8NEZ1_MICTS</name>
<dbReference type="InterPro" id="IPR047682">
    <property type="entry name" value="SepH-like"/>
</dbReference>
<dbReference type="InterPro" id="IPR021421">
    <property type="entry name" value="DUF3071"/>
</dbReference>
<protein>
    <recommendedName>
        <fullName evidence="2">DUF3071 domain-containing protein</fullName>
    </recommendedName>
</protein>
<dbReference type="EMBL" id="AP012052">
    <property type="protein sequence ID" value="BAJ76434.1"/>
    <property type="molecule type" value="Genomic_DNA"/>
</dbReference>
<feature type="compositionally biased region" description="Low complexity" evidence="1">
    <location>
        <begin position="306"/>
        <end position="325"/>
    </location>
</feature>
<dbReference type="Pfam" id="PF11268">
    <property type="entry name" value="DUF3071"/>
    <property type="match status" value="1"/>
</dbReference>
<reference evidence="3 4" key="1">
    <citation type="journal article" date="2011" name="J. Bacteriol.">
        <title>Genome sequence of Microbacterium testaceum StLB037, an N-acylhomoserine lactone-degrading bacterium isolated from potato leaves.</title>
        <authorList>
            <person name="Morohoshi T."/>
            <person name="Wang W.-Z."/>
            <person name="Someya N."/>
            <person name="Ikeda T."/>
        </authorList>
    </citation>
    <scope>NUCLEOTIDE SEQUENCE [LARGE SCALE GENOMIC DNA]</scope>
    <source>
        <strain evidence="3 4">StLB037</strain>
    </source>
</reference>
<feature type="compositionally biased region" description="Basic and acidic residues" evidence="1">
    <location>
        <begin position="44"/>
        <end position="62"/>
    </location>
</feature>
<feature type="region of interest" description="Disordered" evidence="1">
    <location>
        <begin position="200"/>
        <end position="230"/>
    </location>
</feature>
<reference key="2">
    <citation type="submission" date="2011-02" db="EMBL/GenBank/DDBJ databases">
        <title>Genome sequence of Microbacterium testaceum StLB037.</title>
        <authorList>
            <person name="Morohoshi T."/>
            <person name="Wang W.Z."/>
            <person name="Someya N."/>
            <person name="Ikeda T."/>
        </authorList>
    </citation>
    <scope>NUCLEOTIDE SEQUENCE</scope>
    <source>
        <strain>StLB037</strain>
    </source>
</reference>
<accession>E8NEZ1</accession>
<sequence>MFRMEQLKVIGTEDDVLVVATESGERFALALDEVMRVQARRARRDRDEDDRGPRPSPREIQAHIRSGLTAREVATLLNARIEDIERFEGPVLAEREHVVAQALAVPVLLGGALEHDSPITFGTAVRAKLAEAGASAERWTSWKESSGWMVKLEFTANGIDHDARWSFDPRRSTLSPQNSDAIQLSRQGSLPEGLIPRLRALDSPLPKDESRFDSGSFGPRKIDIEDEPGVEATGPVAAAVQAAAIKRAPDVPVTSSETADLLEALRRRRGQREPLPGTAAPEPTSTRPVGAPVALFDALEPGYTDPAAESSPEAETTPSPSSSSAGDGGRRTKGRPSMPSWDEIVFGARSDES</sequence>
<dbReference type="HOGENOM" id="CLU_021151_2_1_11"/>
<evidence type="ECO:0000313" key="3">
    <source>
        <dbReference type="EMBL" id="BAJ76434.1"/>
    </source>
</evidence>
<organism evidence="3 4">
    <name type="scientific">Microbacterium testaceum (strain StLB037)</name>
    <dbReference type="NCBI Taxonomy" id="979556"/>
    <lineage>
        <taxon>Bacteria</taxon>
        <taxon>Bacillati</taxon>
        <taxon>Actinomycetota</taxon>
        <taxon>Actinomycetes</taxon>
        <taxon>Micrococcales</taxon>
        <taxon>Microbacteriaceae</taxon>
        <taxon>Microbacterium</taxon>
    </lineage>
</organism>
<feature type="domain" description="DUF3071" evidence="2">
    <location>
        <begin position="4"/>
        <end position="167"/>
    </location>
</feature>